<comment type="similarity">
    <text evidence="1 2">Belongs to the UPF0250 family.</text>
</comment>
<dbReference type="PANTHER" id="PTHR38036">
    <property type="entry name" value="UPF0250 PROTEIN YBED"/>
    <property type="match status" value="1"/>
</dbReference>
<dbReference type="RefSeq" id="WP_238745782.1">
    <property type="nucleotide sequence ID" value="NZ_JAKOOW010000009.1"/>
</dbReference>
<proteinExistence type="inferred from homology"/>
<dbReference type="InterPro" id="IPR027471">
    <property type="entry name" value="YbeD-like_sf"/>
</dbReference>
<evidence type="ECO:0000256" key="2">
    <source>
        <dbReference type="HAMAP-Rule" id="MF_00659"/>
    </source>
</evidence>
<dbReference type="EMBL" id="JAKOOW010000009">
    <property type="protein sequence ID" value="MCG6503432.1"/>
    <property type="molecule type" value="Genomic_DNA"/>
</dbReference>
<dbReference type="Proteomes" id="UP001298424">
    <property type="component" value="Unassembled WGS sequence"/>
</dbReference>
<dbReference type="SUPFAM" id="SSF117991">
    <property type="entry name" value="YbeD/HP0495-like"/>
    <property type="match status" value="1"/>
</dbReference>
<protein>
    <recommendedName>
        <fullName evidence="2">UPF0250 protein MB824_02840</fullName>
    </recommendedName>
</protein>
<dbReference type="PANTHER" id="PTHR38036:SF1">
    <property type="entry name" value="UPF0250 PROTEIN YBED"/>
    <property type="match status" value="1"/>
</dbReference>
<dbReference type="HAMAP" id="MF_00659">
    <property type="entry name" value="UPF0250"/>
    <property type="match status" value="1"/>
</dbReference>
<comment type="caution">
    <text evidence="3">The sequence shown here is derived from an EMBL/GenBank/DDBJ whole genome shotgun (WGS) entry which is preliminary data.</text>
</comment>
<dbReference type="Gene3D" id="3.30.70.260">
    <property type="match status" value="1"/>
</dbReference>
<keyword evidence="4" id="KW-1185">Reference proteome</keyword>
<dbReference type="Pfam" id="PF04359">
    <property type="entry name" value="DUF493"/>
    <property type="match status" value="1"/>
</dbReference>
<evidence type="ECO:0000313" key="3">
    <source>
        <dbReference type="EMBL" id="MCG6503432.1"/>
    </source>
</evidence>
<reference evidence="3 4" key="1">
    <citation type="submission" date="2022-02" db="EMBL/GenBank/DDBJ databases">
        <title>Genome sequence data of Kingella unionensis sp. nov. strain CICC 24913 (CCUG 75125).</title>
        <authorList>
            <person name="Xiao M."/>
        </authorList>
    </citation>
    <scope>NUCLEOTIDE SEQUENCE [LARGE SCALE GENOMIC DNA]</scope>
    <source>
        <strain evidence="3 4">CICC 24913</strain>
    </source>
</reference>
<organism evidence="3 4">
    <name type="scientific">Kingella pumchi</name>
    <dbReference type="NCBI Taxonomy" id="2779506"/>
    <lineage>
        <taxon>Bacteria</taxon>
        <taxon>Pseudomonadati</taxon>
        <taxon>Pseudomonadota</taxon>
        <taxon>Betaproteobacteria</taxon>
        <taxon>Neisseriales</taxon>
        <taxon>Neisseriaceae</taxon>
        <taxon>Kingella</taxon>
    </lineage>
</organism>
<accession>A0ABS9NKV9</accession>
<dbReference type="InterPro" id="IPR007454">
    <property type="entry name" value="UPF0250_YbeD-like"/>
</dbReference>
<name>A0ABS9NKV9_9NEIS</name>
<gene>
    <name evidence="3" type="ORF">MB824_02840</name>
</gene>
<sequence>MSEQEQKPLIDFPCRFPIKVMGEQHPDFNSEILKTVREHAPDTADEHIQTRPSSKGNYVSATVSVQAENQEHLDNIYRSLTAHPMVKVVL</sequence>
<evidence type="ECO:0000256" key="1">
    <source>
        <dbReference type="ARBA" id="ARBA00008460"/>
    </source>
</evidence>
<evidence type="ECO:0000313" key="4">
    <source>
        <dbReference type="Proteomes" id="UP001298424"/>
    </source>
</evidence>